<gene>
    <name evidence="1" type="ORF">Adu01nite_70800</name>
</gene>
<protein>
    <submittedName>
        <fullName evidence="1">Uncharacterized protein</fullName>
    </submittedName>
</protein>
<sequence length="57" mass="6226">MRRDLRCVIDPSRPCGACLAPSPDQCPYSYLLDPDERAALAAERDARAGGVPEKVPR</sequence>
<organism evidence="1 2">
    <name type="scientific">Paractinoplanes durhamensis</name>
    <dbReference type="NCBI Taxonomy" id="113563"/>
    <lineage>
        <taxon>Bacteria</taxon>
        <taxon>Bacillati</taxon>
        <taxon>Actinomycetota</taxon>
        <taxon>Actinomycetes</taxon>
        <taxon>Micromonosporales</taxon>
        <taxon>Micromonosporaceae</taxon>
        <taxon>Paractinoplanes</taxon>
    </lineage>
</organism>
<dbReference type="RefSeq" id="WP_203733603.1">
    <property type="nucleotide sequence ID" value="NZ_BAAATX010000009.1"/>
</dbReference>
<proteinExistence type="predicted"/>
<keyword evidence="2" id="KW-1185">Reference proteome</keyword>
<name>A0ABQ3Z7D3_9ACTN</name>
<accession>A0ABQ3Z7D3</accession>
<evidence type="ECO:0000313" key="2">
    <source>
        <dbReference type="Proteomes" id="UP000637628"/>
    </source>
</evidence>
<dbReference type="EMBL" id="BOML01000057">
    <property type="protein sequence ID" value="GIE05730.1"/>
    <property type="molecule type" value="Genomic_DNA"/>
</dbReference>
<dbReference type="Proteomes" id="UP000637628">
    <property type="component" value="Unassembled WGS sequence"/>
</dbReference>
<evidence type="ECO:0000313" key="1">
    <source>
        <dbReference type="EMBL" id="GIE05730.1"/>
    </source>
</evidence>
<comment type="caution">
    <text evidence="1">The sequence shown here is derived from an EMBL/GenBank/DDBJ whole genome shotgun (WGS) entry which is preliminary data.</text>
</comment>
<reference evidence="1 2" key="1">
    <citation type="submission" date="2021-01" db="EMBL/GenBank/DDBJ databases">
        <title>Whole genome shotgun sequence of Actinoplanes durhamensis NBRC 14914.</title>
        <authorList>
            <person name="Komaki H."/>
            <person name="Tamura T."/>
        </authorList>
    </citation>
    <scope>NUCLEOTIDE SEQUENCE [LARGE SCALE GENOMIC DNA]</scope>
    <source>
        <strain evidence="1 2">NBRC 14914</strain>
    </source>
</reference>